<dbReference type="FunFam" id="3.20.20.10:FF:000002">
    <property type="entry name" value="Alanine racemase"/>
    <property type="match status" value="1"/>
</dbReference>
<dbReference type="SUPFAM" id="SSF50621">
    <property type="entry name" value="Alanine racemase C-terminal domain-like"/>
    <property type="match status" value="1"/>
</dbReference>
<keyword evidence="4" id="KW-0547">Nucleotide-binding</keyword>
<dbReference type="GO" id="GO:0030170">
    <property type="term" value="F:pyridoxal phosphate binding"/>
    <property type="evidence" value="ECO:0007669"/>
    <property type="project" value="UniProtKB-UniRule"/>
</dbReference>
<dbReference type="InterPro" id="IPR036565">
    <property type="entry name" value="Mur-like_cat_sf"/>
</dbReference>
<dbReference type="Gene3D" id="2.40.37.10">
    <property type="entry name" value="Lyase, Ornithine Decarboxylase, Chain A, domain 1"/>
    <property type="match status" value="1"/>
</dbReference>
<dbReference type="PRINTS" id="PR00992">
    <property type="entry name" value="ALARACEMASE"/>
</dbReference>
<evidence type="ECO:0000256" key="10">
    <source>
        <dbReference type="PIRSR" id="PIRSR600821-52"/>
    </source>
</evidence>
<feature type="binding site" evidence="8 10">
    <location>
        <position position="762"/>
    </location>
    <ligand>
        <name>substrate</name>
    </ligand>
</feature>
<name>A0A9J6ZP79_9BACT</name>
<evidence type="ECO:0000313" key="13">
    <source>
        <dbReference type="Proteomes" id="UP001056426"/>
    </source>
</evidence>
<keyword evidence="6 8" id="KW-0663">Pyridoxal phosphate</keyword>
<dbReference type="GO" id="GO:0030632">
    <property type="term" value="P:D-alanine biosynthetic process"/>
    <property type="evidence" value="ECO:0007669"/>
    <property type="project" value="UniProtKB-UniRule"/>
</dbReference>
<comment type="pathway">
    <text evidence="8">Amino-acid biosynthesis; D-alanine biosynthesis; D-alanine from L-alanine: step 1/1.</text>
</comment>
<dbReference type="EMBL" id="CP098400">
    <property type="protein sequence ID" value="URW79327.1"/>
    <property type="molecule type" value="Genomic_DNA"/>
</dbReference>
<dbReference type="InterPro" id="IPR036615">
    <property type="entry name" value="Mur_ligase_C_dom_sf"/>
</dbReference>
<dbReference type="SUPFAM" id="SSF53244">
    <property type="entry name" value="MurD-like peptide ligases, peptide-binding domain"/>
    <property type="match status" value="1"/>
</dbReference>
<dbReference type="GO" id="GO:0008784">
    <property type="term" value="F:alanine racemase activity"/>
    <property type="evidence" value="ECO:0007669"/>
    <property type="project" value="UniProtKB-UniRule"/>
</dbReference>
<dbReference type="SUPFAM" id="SSF53623">
    <property type="entry name" value="MurD-like peptide ligases, catalytic domain"/>
    <property type="match status" value="1"/>
</dbReference>
<dbReference type="InterPro" id="IPR011079">
    <property type="entry name" value="Ala_racemase_C"/>
</dbReference>
<evidence type="ECO:0000256" key="7">
    <source>
        <dbReference type="ARBA" id="ARBA00023235"/>
    </source>
</evidence>
<dbReference type="NCBIfam" id="TIGR00492">
    <property type="entry name" value="alr"/>
    <property type="match status" value="1"/>
</dbReference>
<dbReference type="HAMAP" id="MF_01201">
    <property type="entry name" value="Ala_racemase"/>
    <property type="match status" value="1"/>
</dbReference>
<evidence type="ECO:0000256" key="5">
    <source>
        <dbReference type="ARBA" id="ARBA00022840"/>
    </source>
</evidence>
<accession>A0A9J6ZP79</accession>
<dbReference type="SUPFAM" id="SSF63418">
    <property type="entry name" value="MurE/MurF N-terminal domain"/>
    <property type="match status" value="1"/>
</dbReference>
<dbReference type="RefSeq" id="WP_250723131.1">
    <property type="nucleotide sequence ID" value="NZ_CP098400.1"/>
</dbReference>
<dbReference type="GO" id="GO:0005524">
    <property type="term" value="F:ATP binding"/>
    <property type="evidence" value="ECO:0007669"/>
    <property type="project" value="UniProtKB-KW"/>
</dbReference>
<evidence type="ECO:0000256" key="3">
    <source>
        <dbReference type="ARBA" id="ARBA00022598"/>
    </source>
</evidence>
<protein>
    <recommendedName>
        <fullName evidence="8">Alanine racemase</fullName>
        <ecNumber evidence="8">5.1.1.1</ecNumber>
    </recommendedName>
</protein>
<dbReference type="Gene3D" id="3.40.1190.10">
    <property type="entry name" value="Mur-like, catalytic domain"/>
    <property type="match status" value="1"/>
</dbReference>
<keyword evidence="13" id="KW-1185">Reference proteome</keyword>
<dbReference type="Pfam" id="PF08245">
    <property type="entry name" value="Mur_ligase_M"/>
    <property type="match status" value="1"/>
</dbReference>
<organism evidence="12 13">
    <name type="scientific">Xiashengella succiniciproducens</name>
    <dbReference type="NCBI Taxonomy" id="2949635"/>
    <lineage>
        <taxon>Bacteria</taxon>
        <taxon>Pseudomonadati</taxon>
        <taxon>Bacteroidota</taxon>
        <taxon>Bacteroidia</taxon>
        <taxon>Marinilabiliales</taxon>
        <taxon>Marinilabiliaceae</taxon>
        <taxon>Xiashengella</taxon>
    </lineage>
</organism>
<dbReference type="CDD" id="cd00430">
    <property type="entry name" value="PLPDE_III_AR"/>
    <property type="match status" value="1"/>
</dbReference>
<dbReference type="KEGG" id="alkq:M9189_10720"/>
<evidence type="ECO:0000256" key="9">
    <source>
        <dbReference type="PIRSR" id="PIRSR600821-50"/>
    </source>
</evidence>
<dbReference type="PANTHER" id="PTHR43024:SF1">
    <property type="entry name" value="UDP-N-ACETYLMURAMOYL-TRIPEPTIDE--D-ALANYL-D-ALANINE LIGASE"/>
    <property type="match status" value="1"/>
</dbReference>
<dbReference type="SMART" id="SM01005">
    <property type="entry name" value="Ala_racemase_C"/>
    <property type="match status" value="1"/>
</dbReference>
<feature type="active site" description="Proton acceptor; specific for D-alanine" evidence="8">
    <location>
        <position position="489"/>
    </location>
</feature>
<dbReference type="InterPro" id="IPR035911">
    <property type="entry name" value="MurE/MurF_N"/>
</dbReference>
<dbReference type="InterPro" id="IPR000821">
    <property type="entry name" value="Ala_racemase"/>
</dbReference>
<evidence type="ECO:0000256" key="8">
    <source>
        <dbReference type="HAMAP-Rule" id="MF_01201"/>
    </source>
</evidence>
<reference evidence="12" key="1">
    <citation type="submission" date="2022-05" db="EMBL/GenBank/DDBJ databases">
        <authorList>
            <person name="Sun X."/>
        </authorList>
    </citation>
    <scope>NUCLEOTIDE SEQUENCE</scope>
    <source>
        <strain evidence="12">Ai-910</strain>
    </source>
</reference>
<dbReference type="GO" id="GO:0016881">
    <property type="term" value="F:acid-amino acid ligase activity"/>
    <property type="evidence" value="ECO:0007669"/>
    <property type="project" value="InterPro"/>
</dbReference>
<proteinExistence type="inferred from homology"/>
<evidence type="ECO:0000259" key="11">
    <source>
        <dbReference type="SMART" id="SM01005"/>
    </source>
</evidence>
<evidence type="ECO:0000256" key="2">
    <source>
        <dbReference type="ARBA" id="ARBA00001933"/>
    </source>
</evidence>
<dbReference type="NCBIfam" id="NF008897">
    <property type="entry name" value="PRK11930.1"/>
    <property type="match status" value="1"/>
</dbReference>
<dbReference type="EC" id="5.1.1.1" evidence="8"/>
<keyword evidence="3 12" id="KW-0436">Ligase</keyword>
<dbReference type="Pfam" id="PF01168">
    <property type="entry name" value="Ala_racemase_N"/>
    <property type="match status" value="1"/>
</dbReference>
<evidence type="ECO:0000256" key="6">
    <source>
        <dbReference type="ARBA" id="ARBA00022898"/>
    </source>
</evidence>
<reference evidence="12" key="2">
    <citation type="submission" date="2022-06" db="EMBL/GenBank/DDBJ databases">
        <title>Xiashengella guii gen. nov. sp. nov., a bacterium isolated form anaerobic digestion tank.</title>
        <authorList>
            <person name="Huang H."/>
        </authorList>
    </citation>
    <scope>NUCLEOTIDE SEQUENCE</scope>
    <source>
        <strain evidence="12">Ai-910</strain>
    </source>
</reference>
<feature type="modified residue" description="N6-(pyridoxal phosphate)lysine" evidence="8 9">
    <location>
        <position position="489"/>
    </location>
</feature>
<comment type="function">
    <text evidence="8">Catalyzes the interconversion of L-alanine and D-alanine. May also act on other amino acids.</text>
</comment>
<dbReference type="InterPro" id="IPR001608">
    <property type="entry name" value="Ala_racemase_N"/>
</dbReference>
<dbReference type="SUPFAM" id="SSF51419">
    <property type="entry name" value="PLP-binding barrel"/>
    <property type="match status" value="1"/>
</dbReference>
<dbReference type="AlphaFoldDB" id="A0A9J6ZP79"/>
<dbReference type="Gene3D" id="3.40.1390.10">
    <property type="entry name" value="MurE/MurF, N-terminal domain"/>
    <property type="match status" value="1"/>
</dbReference>
<evidence type="ECO:0000256" key="1">
    <source>
        <dbReference type="ARBA" id="ARBA00000316"/>
    </source>
</evidence>
<comment type="cofactor">
    <cofactor evidence="2 8 9">
        <name>pyridoxal 5'-phosphate</name>
        <dbReference type="ChEBI" id="CHEBI:597326"/>
    </cofactor>
</comment>
<keyword evidence="7 8" id="KW-0413">Isomerase</keyword>
<keyword evidence="5" id="KW-0067">ATP-binding</keyword>
<sequence length="818" mass="91803">MYLFSDIASMLNARAEISTDGQVRRPVFDTRLIVDPEGAVFFAIKTETRDGHRFIPAAYEKGVRYFVVSERWQVPDNFRDASFIFAEDTLKALQAIAGLHRQRFSIPVIAITGSNGKTIVKDWLGQALSFREIICRSPRSYNSQIGVPVSVLQLKENTSLAVFEAGISYVGEMGRLERIIRPTLGILTNIGAAHQEHFESRIQKLDEKLKLFTGCKTVFMGSDDREVLDRSRDRLKGVELLTWGRGEDAELRLLEDRAEREKLIVLGWKGRKISLEIPFRDRISVENLLPVVLVMLYLGCNDEEIKRQVRSLQPVAMRMELKDGINGSLIINDSYNSDINTLELALSVLEQNQNGRHKGRTLILSDMFQTGIEDRLLYPRVAEIISKKNIDLFIGVGSKLSRYAASFPDNSLFFTDTDDLLDSLGSISFKDSVVLIKGARQFRFERLVERLELKLHSTVLEVNIDALLNNFRVFKKKLKPGVKTLAMVKAFGYGSGLIEISSALQLGRVDYLGVAFADEGVELRQAGINTPIIVMNPEPRSFALMLEYGLEPEVYSYRILEAFNDAVNTFGNEPYPIHIKLDSGMHRLGFYASDGKELISRLKKMPMLKVKSVFSHLAGSDEEKHDEFTLDQLRLFDSFCKVIEMGLGYSFIRHILNSAGVERFSDYQFEMVRLGIGLYGISSVGETELQNVLTLKTYVSQIKEVEDGGTIGYGRKGHVKQGGRIAVLPIGYADGLNRGLSNGKGMVRIGSTLVPIVGNICMDSCMIDVSDINVKEGDEVVVFGDSPSVMDIANALNTIPYEVLTGINRRVKRVYYRE</sequence>
<feature type="domain" description="Alanine racemase C-terminal" evidence="11">
    <location>
        <begin position="692"/>
        <end position="816"/>
    </location>
</feature>
<comment type="similarity">
    <text evidence="8">Belongs to the alanine racemase family.</text>
</comment>
<dbReference type="InterPro" id="IPR009006">
    <property type="entry name" value="Ala_racemase/Decarboxylase_C"/>
</dbReference>
<dbReference type="Gene3D" id="3.90.190.20">
    <property type="entry name" value="Mur ligase, C-terminal domain"/>
    <property type="match status" value="1"/>
</dbReference>
<evidence type="ECO:0000256" key="4">
    <source>
        <dbReference type="ARBA" id="ARBA00022741"/>
    </source>
</evidence>
<dbReference type="Gene3D" id="3.20.20.10">
    <property type="entry name" value="Alanine racemase"/>
    <property type="match status" value="1"/>
</dbReference>
<dbReference type="Proteomes" id="UP001056426">
    <property type="component" value="Chromosome"/>
</dbReference>
<dbReference type="PANTHER" id="PTHR43024">
    <property type="entry name" value="UDP-N-ACETYLMURAMOYL-TRIPEPTIDE--D-ALANYL-D-ALANINE LIGASE"/>
    <property type="match status" value="1"/>
</dbReference>
<evidence type="ECO:0000313" key="12">
    <source>
        <dbReference type="EMBL" id="URW79327.1"/>
    </source>
</evidence>
<comment type="catalytic activity">
    <reaction evidence="1 8">
        <text>L-alanine = D-alanine</text>
        <dbReference type="Rhea" id="RHEA:20249"/>
        <dbReference type="ChEBI" id="CHEBI:57416"/>
        <dbReference type="ChEBI" id="CHEBI:57972"/>
        <dbReference type="EC" id="5.1.1.1"/>
    </reaction>
</comment>
<dbReference type="InterPro" id="IPR013221">
    <property type="entry name" value="Mur_ligase_cen"/>
</dbReference>
<gene>
    <name evidence="12" type="ORF">M9189_10720</name>
</gene>
<dbReference type="InterPro" id="IPR051046">
    <property type="entry name" value="MurCDEF_CellWall_CoF430Synth"/>
</dbReference>
<dbReference type="InterPro" id="IPR029066">
    <property type="entry name" value="PLP-binding_barrel"/>
</dbReference>
<feature type="binding site" evidence="8 10">
    <location>
        <position position="587"/>
    </location>
    <ligand>
        <name>substrate</name>
    </ligand>
</feature>
<feature type="active site" description="Proton acceptor; specific for L-alanine" evidence="8">
    <location>
        <position position="713"/>
    </location>
</feature>
<dbReference type="Pfam" id="PF00842">
    <property type="entry name" value="Ala_racemase_C"/>
    <property type="match status" value="1"/>
</dbReference>